<dbReference type="PROSITE" id="PS00092">
    <property type="entry name" value="N6_MTASE"/>
    <property type="match status" value="1"/>
</dbReference>
<dbReference type="GO" id="GO:0032259">
    <property type="term" value="P:methylation"/>
    <property type="evidence" value="ECO:0007669"/>
    <property type="project" value="InterPro"/>
</dbReference>
<sequence>MSPDLKSDARKDTKLSLPLERIESGQAGPMQPPCAPSSSPLFSPQATRDESCILFHDESKSVILLDIPRSLEEAQVLSDQTPPRRLLSAEPISTPFLVPEPRDAEIRQHAQSPSTLLADLMTRSTVRRALETLNSSYTGPFCLPRRTTERKQPESHGESASHWFPEGAKYVHGTIEEKREEFLSKAPVFDLIILDPPWPNRSAKRKRGGYPTTRGVDDTRRLLSQIPVGSHLAPDGLVAVWVTNKPSLMELLTAPTNGILAEWGLEVAVEWTWLKVTAAGEPLYDLESTWRKPWERLIVARRVGSSVKVPQRVVVAVPDMHSRKPNLRRLFDDVLGPGFRGLEVFARNLTAGWWSWGDSVLESQKRDCWVLPEES</sequence>
<dbReference type="EMBL" id="ML119052">
    <property type="protein sequence ID" value="ROT40660.1"/>
    <property type="molecule type" value="Genomic_DNA"/>
</dbReference>
<dbReference type="Proteomes" id="UP000272025">
    <property type="component" value="Unassembled WGS sequence"/>
</dbReference>
<keyword evidence="4" id="KW-1185">Reference proteome</keyword>
<accession>A0A3N2Q1N2</accession>
<evidence type="ECO:0000256" key="2">
    <source>
        <dbReference type="SAM" id="MobiDB-lite"/>
    </source>
</evidence>
<dbReference type="PROSITE" id="PS51143">
    <property type="entry name" value="MT_A70"/>
    <property type="match status" value="1"/>
</dbReference>
<dbReference type="RefSeq" id="XP_028468466.1">
    <property type="nucleotide sequence ID" value="XM_028606461.1"/>
</dbReference>
<feature type="compositionally biased region" description="Basic and acidic residues" evidence="2">
    <location>
        <begin position="1"/>
        <end position="14"/>
    </location>
</feature>
<protein>
    <submittedName>
        <fullName evidence="3">MT-A70 family</fullName>
    </submittedName>
</protein>
<dbReference type="InterPro" id="IPR002052">
    <property type="entry name" value="DNA_methylase_N6_adenine_CS"/>
</dbReference>
<name>A0A3N2Q1N2_SODAK</name>
<feature type="compositionally biased region" description="Basic and acidic residues" evidence="2">
    <location>
        <begin position="146"/>
        <end position="159"/>
    </location>
</feature>
<dbReference type="PANTHER" id="PTHR12829">
    <property type="entry name" value="N6-ADENOSINE-METHYLTRANSFERASE"/>
    <property type="match status" value="1"/>
</dbReference>
<dbReference type="GO" id="GO:0003676">
    <property type="term" value="F:nucleic acid binding"/>
    <property type="evidence" value="ECO:0007669"/>
    <property type="project" value="InterPro"/>
</dbReference>
<feature type="region of interest" description="Disordered" evidence="2">
    <location>
        <begin position="141"/>
        <end position="162"/>
    </location>
</feature>
<dbReference type="PANTHER" id="PTHR12829:SF4">
    <property type="entry name" value="N(6)-ADENINE-SPECIFIC METHYLTRANSFERASE METTL4"/>
    <property type="match status" value="1"/>
</dbReference>
<dbReference type="InterPro" id="IPR029063">
    <property type="entry name" value="SAM-dependent_MTases_sf"/>
</dbReference>
<comment type="similarity">
    <text evidence="1">Belongs to the MT-A70-like family.</text>
</comment>
<dbReference type="GeneID" id="39574939"/>
<dbReference type="OrthoDB" id="61116at2759"/>
<reference evidence="3 4" key="1">
    <citation type="journal article" date="2018" name="Mol. Ecol.">
        <title>The obligate alkalophilic soda-lake fungus Sodiomyces alkalinus has shifted to a protein diet.</title>
        <authorList>
            <person name="Grum-Grzhimaylo A.A."/>
            <person name="Falkoski D.L."/>
            <person name="van den Heuvel J."/>
            <person name="Valero-Jimenez C.A."/>
            <person name="Min B."/>
            <person name="Choi I.G."/>
            <person name="Lipzen A."/>
            <person name="Daum C.G."/>
            <person name="Aanen D.K."/>
            <person name="Tsang A."/>
            <person name="Henrissat B."/>
            <person name="Bilanenko E.N."/>
            <person name="de Vries R.P."/>
            <person name="van Kan J.A.L."/>
            <person name="Grigoriev I.V."/>
            <person name="Debets A.J.M."/>
        </authorList>
    </citation>
    <scope>NUCLEOTIDE SEQUENCE [LARGE SCALE GENOMIC DNA]</scope>
    <source>
        <strain evidence="3 4">F11</strain>
    </source>
</reference>
<evidence type="ECO:0000313" key="4">
    <source>
        <dbReference type="Proteomes" id="UP000272025"/>
    </source>
</evidence>
<dbReference type="STRING" id="1314773.A0A3N2Q1N2"/>
<proteinExistence type="inferred from homology"/>
<evidence type="ECO:0000313" key="3">
    <source>
        <dbReference type="EMBL" id="ROT40660.1"/>
    </source>
</evidence>
<dbReference type="InterPro" id="IPR007757">
    <property type="entry name" value="MT-A70-like"/>
</dbReference>
<gene>
    <name evidence="3" type="ORF">SODALDRAFT_101942</name>
</gene>
<dbReference type="Pfam" id="PF05063">
    <property type="entry name" value="MT-A70"/>
    <property type="match status" value="1"/>
</dbReference>
<dbReference type="GO" id="GO:0005634">
    <property type="term" value="C:nucleus"/>
    <property type="evidence" value="ECO:0007669"/>
    <property type="project" value="TreeGrafter"/>
</dbReference>
<organism evidence="3 4">
    <name type="scientific">Sodiomyces alkalinus (strain CBS 110278 / VKM F-3762 / F11)</name>
    <name type="common">Alkaliphilic filamentous fungus</name>
    <dbReference type="NCBI Taxonomy" id="1314773"/>
    <lineage>
        <taxon>Eukaryota</taxon>
        <taxon>Fungi</taxon>
        <taxon>Dikarya</taxon>
        <taxon>Ascomycota</taxon>
        <taxon>Pezizomycotina</taxon>
        <taxon>Sordariomycetes</taxon>
        <taxon>Hypocreomycetidae</taxon>
        <taxon>Glomerellales</taxon>
        <taxon>Plectosphaerellaceae</taxon>
        <taxon>Sodiomyces</taxon>
    </lineage>
</organism>
<dbReference type="GO" id="GO:0008168">
    <property type="term" value="F:methyltransferase activity"/>
    <property type="evidence" value="ECO:0007669"/>
    <property type="project" value="InterPro"/>
</dbReference>
<feature type="region of interest" description="Disordered" evidence="2">
    <location>
        <begin position="1"/>
        <end position="43"/>
    </location>
</feature>
<evidence type="ECO:0000256" key="1">
    <source>
        <dbReference type="PROSITE-ProRule" id="PRU00489"/>
    </source>
</evidence>
<dbReference type="SUPFAM" id="SSF53335">
    <property type="entry name" value="S-adenosyl-L-methionine-dependent methyltransferases"/>
    <property type="match status" value="1"/>
</dbReference>
<dbReference type="AlphaFoldDB" id="A0A3N2Q1N2"/>